<dbReference type="Proteomes" id="UP000032683">
    <property type="component" value="Unassembled WGS sequence"/>
</dbReference>
<name>A0A0D6Q6X4_KOMXY</name>
<evidence type="ECO:0000313" key="1">
    <source>
        <dbReference type="EMBL" id="GAN99282.1"/>
    </source>
</evidence>
<evidence type="ECO:0000313" key="2">
    <source>
        <dbReference type="Proteomes" id="UP000032683"/>
    </source>
</evidence>
<comment type="caution">
    <text evidence="1">The sequence shown here is derived from an EMBL/GenBank/DDBJ whole genome shotgun (WGS) entry which is preliminary data.</text>
</comment>
<organism evidence="1 2">
    <name type="scientific">Komagataeibacter xylinus NBRC 13693</name>
    <dbReference type="NCBI Taxonomy" id="1234668"/>
    <lineage>
        <taxon>Bacteria</taxon>
        <taxon>Pseudomonadati</taxon>
        <taxon>Pseudomonadota</taxon>
        <taxon>Alphaproteobacteria</taxon>
        <taxon>Acetobacterales</taxon>
        <taxon>Acetobacteraceae</taxon>
        <taxon>Komagataeibacter</taxon>
    </lineage>
</organism>
<dbReference type="EMBL" id="BANJ01000018">
    <property type="protein sequence ID" value="GAN99282.1"/>
    <property type="molecule type" value="Genomic_DNA"/>
</dbReference>
<accession>A0A0D6Q6X4</accession>
<proteinExistence type="predicted"/>
<protein>
    <submittedName>
        <fullName evidence="1">Uncharacterized protein</fullName>
    </submittedName>
</protein>
<dbReference type="RefSeq" id="WP_187294160.1">
    <property type="nucleotide sequence ID" value="NZ_BANJ01000018.1"/>
</dbReference>
<gene>
    <name evidence="1" type="ORF">Gxy13693_018_107</name>
</gene>
<dbReference type="AlphaFoldDB" id="A0A0D6Q6X4"/>
<reference evidence="1 2" key="1">
    <citation type="submission" date="2012-11" db="EMBL/GenBank/DDBJ databases">
        <title>Whole genome sequence of Gluconacetobacter xylinus NBRC 13693.</title>
        <authorList>
            <person name="Azuma Y."/>
            <person name="Higashiura N."/>
            <person name="Hirakawa H."/>
            <person name="Matsushita K."/>
        </authorList>
    </citation>
    <scope>NUCLEOTIDE SEQUENCE [LARGE SCALE GENOMIC DNA]</scope>
    <source>
        <strain evidence="1 2">NBRC 13693</strain>
    </source>
</reference>
<sequence length="56" mass="6268">MVYRINQRERISLTAMTFADRDGDAAAHMPGNCVDAPRHMAMADCRYDAGHGREKS</sequence>